<gene>
    <name evidence="2" type="ORF">C2869_19955</name>
</gene>
<protein>
    <submittedName>
        <fullName evidence="2">Uncharacterized protein</fullName>
    </submittedName>
</protein>
<dbReference type="Proteomes" id="UP000244441">
    <property type="component" value="Chromosome"/>
</dbReference>
<evidence type="ECO:0000256" key="1">
    <source>
        <dbReference type="SAM" id="SignalP"/>
    </source>
</evidence>
<feature type="signal peptide" evidence="1">
    <location>
        <begin position="1"/>
        <end position="20"/>
    </location>
</feature>
<keyword evidence="1" id="KW-0732">Signal</keyword>
<dbReference type="OrthoDB" id="6402904at2"/>
<dbReference type="EMBL" id="CP026604">
    <property type="protein sequence ID" value="AWB68534.1"/>
    <property type="molecule type" value="Genomic_DNA"/>
</dbReference>
<dbReference type="RefSeq" id="WP_108604588.1">
    <property type="nucleotide sequence ID" value="NZ_CP026604.1"/>
</dbReference>
<reference evidence="2 3" key="1">
    <citation type="submission" date="2018-01" db="EMBL/GenBank/DDBJ databases">
        <title>Genome sequence of a Cantenovulum-like bacteria.</title>
        <authorList>
            <person name="Tan W.R."/>
            <person name="Lau N.-S."/>
            <person name="Go F."/>
            <person name="Amirul A.-A.A."/>
        </authorList>
    </citation>
    <scope>NUCLEOTIDE SEQUENCE [LARGE SCALE GENOMIC DNA]</scope>
    <source>
        <strain evidence="2 3">CCB-QB4</strain>
    </source>
</reference>
<dbReference type="NCBIfam" id="NF038109">
    <property type="entry name" value="tapY2_fam"/>
    <property type="match status" value="1"/>
</dbReference>
<keyword evidence="3" id="KW-1185">Reference proteome</keyword>
<sequence>MQRLCIWLGAVLISSPLSWASQAETFNYNVTHKCHLEYRVNNRKRETIVQRDVDPKIVKALIAELAAGYIYAADGKTKLKVSKVFECVPLTSEFQSVIARDLESKTPY</sequence>
<name>A0A2S0VWD7_9ALTE</name>
<dbReference type="KEGG" id="cate:C2869_19955"/>
<organism evidence="2 3">
    <name type="scientific">Saccharobesus litoralis</name>
    <dbReference type="NCBI Taxonomy" id="2172099"/>
    <lineage>
        <taxon>Bacteria</taxon>
        <taxon>Pseudomonadati</taxon>
        <taxon>Pseudomonadota</taxon>
        <taxon>Gammaproteobacteria</taxon>
        <taxon>Alteromonadales</taxon>
        <taxon>Alteromonadaceae</taxon>
        <taxon>Saccharobesus</taxon>
    </lineage>
</organism>
<dbReference type="InterPro" id="IPR049848">
    <property type="entry name" value="TapY2-like"/>
</dbReference>
<evidence type="ECO:0000313" key="2">
    <source>
        <dbReference type="EMBL" id="AWB68534.1"/>
    </source>
</evidence>
<proteinExistence type="predicted"/>
<dbReference type="AlphaFoldDB" id="A0A2S0VWD7"/>
<evidence type="ECO:0000313" key="3">
    <source>
        <dbReference type="Proteomes" id="UP000244441"/>
    </source>
</evidence>
<feature type="chain" id="PRO_5015583411" evidence="1">
    <location>
        <begin position="21"/>
        <end position="108"/>
    </location>
</feature>
<accession>A0A2S0VWD7</accession>